<sequence>MTKRNKEQISLSDALKGFIKENNLEKGLEKIDARDAWYAVMGNAIEAYTTSVELQNNVLLVRLSSSVLREELSYGKAKIIANINEYLRKDTVKELILA</sequence>
<reference evidence="2" key="1">
    <citation type="journal article" date="2019" name="Int. J. Syst. Evol. Microbiol.">
        <title>The Global Catalogue of Microorganisms (GCM) 10K type strain sequencing project: providing services to taxonomists for standard genome sequencing and annotation.</title>
        <authorList>
            <consortium name="The Broad Institute Genomics Platform"/>
            <consortium name="The Broad Institute Genome Sequencing Center for Infectious Disease"/>
            <person name="Wu L."/>
            <person name="Ma J."/>
        </authorList>
    </citation>
    <scope>NUCLEOTIDE SEQUENCE [LARGE SCALE GENOMIC DNA]</scope>
    <source>
        <strain evidence="2">CCUG 62114</strain>
    </source>
</reference>
<dbReference type="PANTHER" id="PTHR36456:SF1">
    <property type="entry name" value="UPF0232 PROTEIN SCO3875"/>
    <property type="match status" value="1"/>
</dbReference>
<organism evidence="1 2">
    <name type="scientific">Pseudofulvibacter geojedonensis</name>
    <dbReference type="NCBI Taxonomy" id="1123758"/>
    <lineage>
        <taxon>Bacteria</taxon>
        <taxon>Pseudomonadati</taxon>
        <taxon>Bacteroidota</taxon>
        <taxon>Flavobacteriia</taxon>
        <taxon>Flavobacteriales</taxon>
        <taxon>Flavobacteriaceae</taxon>
        <taxon>Pseudofulvibacter</taxon>
    </lineage>
</organism>
<dbReference type="RefSeq" id="WP_377715324.1">
    <property type="nucleotide sequence ID" value="NZ_JBHTJM010000008.1"/>
</dbReference>
<dbReference type="PANTHER" id="PTHR36456">
    <property type="entry name" value="UPF0232 PROTEIN SCO3875"/>
    <property type="match status" value="1"/>
</dbReference>
<proteinExistence type="predicted"/>
<dbReference type="Proteomes" id="UP001596997">
    <property type="component" value="Unassembled WGS sequence"/>
</dbReference>
<protein>
    <submittedName>
        <fullName evidence="1">DUF721 domain-containing protein</fullName>
    </submittedName>
</protein>
<evidence type="ECO:0000313" key="2">
    <source>
        <dbReference type="Proteomes" id="UP001596997"/>
    </source>
</evidence>
<keyword evidence="2" id="KW-1185">Reference proteome</keyword>
<dbReference type="Pfam" id="PF05258">
    <property type="entry name" value="DciA"/>
    <property type="match status" value="1"/>
</dbReference>
<dbReference type="EMBL" id="JBHTJM010000008">
    <property type="protein sequence ID" value="MFD0964018.1"/>
    <property type="molecule type" value="Genomic_DNA"/>
</dbReference>
<dbReference type="InterPro" id="IPR007922">
    <property type="entry name" value="DciA-like"/>
</dbReference>
<accession>A0ABW3I2G2</accession>
<gene>
    <name evidence="1" type="ORF">ACFQ1O_08390</name>
</gene>
<comment type="caution">
    <text evidence="1">The sequence shown here is derived from an EMBL/GenBank/DDBJ whole genome shotgun (WGS) entry which is preliminary data.</text>
</comment>
<name>A0ABW3I2G2_9FLAO</name>
<evidence type="ECO:0000313" key="1">
    <source>
        <dbReference type="EMBL" id="MFD0964018.1"/>
    </source>
</evidence>